<dbReference type="Gene3D" id="3.90.226.10">
    <property type="entry name" value="2-enoyl-CoA Hydratase, Chain A, domain 1"/>
    <property type="match status" value="1"/>
</dbReference>
<keyword evidence="1" id="KW-0732">Signal</keyword>
<gene>
    <name evidence="2" type="ORF">CS533_14505</name>
</gene>
<evidence type="ECO:0000256" key="1">
    <source>
        <dbReference type="SAM" id="SignalP"/>
    </source>
</evidence>
<organism evidence="2 3">
    <name type="scientific">Yersinia bercovieri</name>
    <dbReference type="NCBI Taxonomy" id="634"/>
    <lineage>
        <taxon>Bacteria</taxon>
        <taxon>Pseudomonadati</taxon>
        <taxon>Pseudomonadota</taxon>
        <taxon>Gammaproteobacteria</taxon>
        <taxon>Enterobacterales</taxon>
        <taxon>Yersiniaceae</taxon>
        <taxon>Yersinia</taxon>
    </lineage>
</organism>
<reference evidence="2 3" key="1">
    <citation type="submission" date="2017-10" db="EMBL/GenBank/DDBJ databases">
        <authorList>
            <person name="Banno H."/>
            <person name="Chua N.-H."/>
        </authorList>
    </citation>
    <scope>NUCLEOTIDE SEQUENCE [LARGE SCALE GENOMIC DNA]</scope>
    <source>
        <strain evidence="2 3">SCPM-O-B-7607</strain>
    </source>
</reference>
<accession>A0A2G4U0H3</accession>
<protein>
    <recommendedName>
        <fullName evidence="4">Peptidase S14</fullName>
    </recommendedName>
</protein>
<feature type="signal peptide" evidence="1">
    <location>
        <begin position="1"/>
        <end position="18"/>
    </location>
</feature>
<feature type="chain" id="PRO_5014920530" description="Peptidase S14" evidence="1">
    <location>
        <begin position="19"/>
        <end position="224"/>
    </location>
</feature>
<dbReference type="RefSeq" id="WP_005270527.1">
    <property type="nucleotide sequence ID" value="NZ_CABHQL010000116.1"/>
</dbReference>
<comment type="caution">
    <text evidence="2">The sequence shown here is derived from an EMBL/GenBank/DDBJ whole genome shotgun (WGS) entry which is preliminary data.</text>
</comment>
<dbReference type="SUPFAM" id="SSF52096">
    <property type="entry name" value="ClpP/crotonase"/>
    <property type="match status" value="1"/>
</dbReference>
<evidence type="ECO:0008006" key="4">
    <source>
        <dbReference type="Google" id="ProtNLM"/>
    </source>
</evidence>
<dbReference type="Proteomes" id="UP000229378">
    <property type="component" value="Unassembled WGS sequence"/>
</dbReference>
<dbReference type="Pfam" id="PF00574">
    <property type="entry name" value="CLP_protease"/>
    <property type="match status" value="1"/>
</dbReference>
<dbReference type="EMBL" id="PEHN01000015">
    <property type="protein sequence ID" value="PHZ26797.1"/>
    <property type="molecule type" value="Genomic_DNA"/>
</dbReference>
<evidence type="ECO:0000313" key="2">
    <source>
        <dbReference type="EMBL" id="PHZ26797.1"/>
    </source>
</evidence>
<proteinExistence type="predicted"/>
<evidence type="ECO:0000313" key="3">
    <source>
        <dbReference type="Proteomes" id="UP000229378"/>
    </source>
</evidence>
<name>A0A2G4U0H3_YERBE</name>
<dbReference type="InterPro" id="IPR023562">
    <property type="entry name" value="ClpP/TepA"/>
</dbReference>
<sequence>MKKIITFCVLTFSASSLATVSVVKNKSAGKEVVAAAKIYYIGDVTEKSVTELISSIDEINANYPTLKHLYLYINSNGGDMDSGYMAYEAVRSSRAPITTINSAMVASAATMFYCAAKERLAMPLSSFLLHPASASNDTRKGYLQPNHIDQIKQYVDSSNNVFKNIYKQCTSYNDEDLSKILFSEDSHKLIDANVAIEKKISTAKAIEIERTPVSYYILNEEKSE</sequence>
<dbReference type="AlphaFoldDB" id="A0A2G4U0H3"/>
<dbReference type="InterPro" id="IPR029045">
    <property type="entry name" value="ClpP/crotonase-like_dom_sf"/>
</dbReference>
<dbReference type="GeneID" id="89596940"/>